<comment type="caution">
    <text evidence="9">The sequence shown here is derived from an EMBL/GenBank/DDBJ whole genome shotgun (WGS) entry which is preliminary data.</text>
</comment>
<evidence type="ECO:0000256" key="3">
    <source>
        <dbReference type="ARBA" id="ARBA00022448"/>
    </source>
</evidence>
<comment type="similarity">
    <text evidence="2">Belongs to the outer membrane factor (OMF) (TC 1.B.17) family.</text>
</comment>
<keyword evidence="8" id="KW-0732">Signal</keyword>
<dbReference type="Gene3D" id="1.20.1600.10">
    <property type="entry name" value="Outer membrane efflux proteins (OEP)"/>
    <property type="match status" value="1"/>
</dbReference>
<protein>
    <submittedName>
        <fullName evidence="9">TolC family protein</fullName>
    </submittedName>
</protein>
<dbReference type="Proteomes" id="UP000478571">
    <property type="component" value="Unassembled WGS sequence"/>
</dbReference>
<reference evidence="9 10" key="1">
    <citation type="submission" date="2020-01" db="EMBL/GenBank/DDBJ databases">
        <title>Draft Genome Sequence of Vibrio sp. strain OCN044, Isolated from a Healthy Coral at Palmyra Atoll.</title>
        <authorList>
            <person name="Videau P."/>
            <person name="Loughran R."/>
            <person name="Esquivel A."/>
            <person name="Deadmond M."/>
            <person name="Paddock B.E."/>
            <person name="Saw J.H."/>
            <person name="Ushijima B."/>
        </authorList>
    </citation>
    <scope>NUCLEOTIDE SEQUENCE [LARGE SCALE GENOMIC DNA]</scope>
    <source>
        <strain evidence="9 10">OCN044</strain>
    </source>
</reference>
<dbReference type="PANTHER" id="PTHR30026">
    <property type="entry name" value="OUTER MEMBRANE PROTEIN TOLC"/>
    <property type="match status" value="1"/>
</dbReference>
<evidence type="ECO:0000313" key="9">
    <source>
        <dbReference type="EMBL" id="MYM60601.1"/>
    </source>
</evidence>
<dbReference type="GO" id="GO:0015288">
    <property type="term" value="F:porin activity"/>
    <property type="evidence" value="ECO:0007669"/>
    <property type="project" value="TreeGrafter"/>
</dbReference>
<keyword evidence="10" id="KW-1185">Reference proteome</keyword>
<dbReference type="PROSITE" id="PS51257">
    <property type="entry name" value="PROKAR_LIPOPROTEIN"/>
    <property type="match status" value="1"/>
</dbReference>
<evidence type="ECO:0000256" key="2">
    <source>
        <dbReference type="ARBA" id="ARBA00007613"/>
    </source>
</evidence>
<evidence type="ECO:0000256" key="5">
    <source>
        <dbReference type="ARBA" id="ARBA00022692"/>
    </source>
</evidence>
<dbReference type="RefSeq" id="WP_160931364.1">
    <property type="nucleotide sequence ID" value="NZ_WWEU01000005.1"/>
</dbReference>
<evidence type="ECO:0000256" key="6">
    <source>
        <dbReference type="ARBA" id="ARBA00023136"/>
    </source>
</evidence>
<sequence length="422" mass="46918">MASQRLFSIAILFLMITSSASCFSLTIDQAWQLAKKHDPDYEMAQLDLQIGETDVSVNRSALLPSLDAKASSSWSQDNDNINSYNLGLSQTIWDSSLWSNLDQAQANYLKTELELAKARDDLAQKVLAAYLNVASAQSQLLLAEKKFAEGHKLLKIIEKRYRAGRVTSVDVEEIKATQIAEKSSILEAKANLNSQMAQLAALVNQTPEHVEQIKTDSLVEPKMLVKSESQWLKLSMDKSPELLAAVQSVKSSEFARQSAQGGYYPTVSGNLGYSDDDTNSDGEFNAGLTLNLPIDLNGSTKAKVEAASLNVLKAKQYKRKIEIDIEKRIRQQYNQVSIDWERVLMASSLVDSNARVLKSKQTLYDAGKSEASDVIDAHNRLYEAKVGLETNLYNYWQERIDLLHTSGQLDDGTILTISQAFH</sequence>
<dbReference type="Pfam" id="PF02321">
    <property type="entry name" value="OEP"/>
    <property type="match status" value="2"/>
</dbReference>
<evidence type="ECO:0000256" key="8">
    <source>
        <dbReference type="SAM" id="SignalP"/>
    </source>
</evidence>
<keyword evidence="7" id="KW-0998">Cell outer membrane</keyword>
<dbReference type="GO" id="GO:0015562">
    <property type="term" value="F:efflux transmembrane transporter activity"/>
    <property type="evidence" value="ECO:0007669"/>
    <property type="project" value="InterPro"/>
</dbReference>
<dbReference type="GO" id="GO:1990281">
    <property type="term" value="C:efflux pump complex"/>
    <property type="evidence" value="ECO:0007669"/>
    <property type="project" value="TreeGrafter"/>
</dbReference>
<keyword evidence="5" id="KW-0812">Transmembrane</keyword>
<evidence type="ECO:0000256" key="7">
    <source>
        <dbReference type="ARBA" id="ARBA00023237"/>
    </source>
</evidence>
<keyword evidence="6" id="KW-0472">Membrane</keyword>
<evidence type="ECO:0000256" key="1">
    <source>
        <dbReference type="ARBA" id="ARBA00004442"/>
    </source>
</evidence>
<name>A0A6L8LWY2_9VIBR</name>
<feature type="chain" id="PRO_5026822740" evidence="8">
    <location>
        <begin position="21"/>
        <end position="422"/>
    </location>
</feature>
<feature type="signal peptide" evidence="8">
    <location>
        <begin position="1"/>
        <end position="20"/>
    </location>
</feature>
<gene>
    <name evidence="9" type="ORF">GTG28_15320</name>
</gene>
<organism evidence="9 10">
    <name type="scientific">Vibrio tetraodonis subsp. pristinus</name>
    <dbReference type="NCBI Taxonomy" id="2695891"/>
    <lineage>
        <taxon>Bacteria</taxon>
        <taxon>Pseudomonadati</taxon>
        <taxon>Pseudomonadota</taxon>
        <taxon>Gammaproteobacteria</taxon>
        <taxon>Vibrionales</taxon>
        <taxon>Vibrionaceae</taxon>
        <taxon>Vibrio</taxon>
    </lineage>
</organism>
<proteinExistence type="inferred from homology"/>
<dbReference type="SUPFAM" id="SSF56954">
    <property type="entry name" value="Outer membrane efflux proteins (OEP)"/>
    <property type="match status" value="1"/>
</dbReference>
<accession>A0A6L8LWY2</accession>
<dbReference type="GO" id="GO:0009279">
    <property type="term" value="C:cell outer membrane"/>
    <property type="evidence" value="ECO:0007669"/>
    <property type="project" value="UniProtKB-SubCell"/>
</dbReference>
<evidence type="ECO:0000313" key="10">
    <source>
        <dbReference type="Proteomes" id="UP000478571"/>
    </source>
</evidence>
<dbReference type="InterPro" id="IPR051906">
    <property type="entry name" value="TolC-like"/>
</dbReference>
<keyword evidence="3" id="KW-0813">Transport</keyword>
<dbReference type="AlphaFoldDB" id="A0A6L8LWY2"/>
<evidence type="ECO:0000256" key="4">
    <source>
        <dbReference type="ARBA" id="ARBA00022452"/>
    </source>
</evidence>
<dbReference type="InterPro" id="IPR003423">
    <property type="entry name" value="OMP_efflux"/>
</dbReference>
<comment type="subcellular location">
    <subcellularLocation>
        <location evidence="1">Cell outer membrane</location>
    </subcellularLocation>
</comment>
<dbReference type="PANTHER" id="PTHR30026:SF20">
    <property type="entry name" value="OUTER MEMBRANE PROTEIN TOLC"/>
    <property type="match status" value="1"/>
</dbReference>
<dbReference type="EMBL" id="WWEU01000005">
    <property type="protein sequence ID" value="MYM60601.1"/>
    <property type="molecule type" value="Genomic_DNA"/>
</dbReference>
<keyword evidence="4" id="KW-1134">Transmembrane beta strand</keyword>